<name>A0A8E0ILW1_LACPA</name>
<gene>
    <name evidence="1" type="ORF">Lpp77_04874</name>
</gene>
<proteinExistence type="predicted"/>
<dbReference type="AlphaFoldDB" id="A0A8E0ILW1"/>
<organism evidence="1 2">
    <name type="scientific">Lacticaseibacillus paracasei subsp. paracasei CNCM I-4270</name>
    <dbReference type="NCBI Taxonomy" id="1256202"/>
    <lineage>
        <taxon>Bacteria</taxon>
        <taxon>Bacillati</taxon>
        <taxon>Bacillota</taxon>
        <taxon>Bacilli</taxon>
        <taxon>Lactobacillales</taxon>
        <taxon>Lactobacillaceae</taxon>
        <taxon>Lacticaseibacillus</taxon>
    </lineage>
</organism>
<comment type="caution">
    <text evidence="1">The sequence shown here is derived from an EMBL/GenBank/DDBJ whole genome shotgun (WGS) entry which is preliminary data.</text>
</comment>
<accession>A0A8E0ILW1</accession>
<dbReference type="EMBL" id="ANJX01000144">
    <property type="protein sequence ID" value="EPC55523.1"/>
    <property type="molecule type" value="Genomic_DNA"/>
</dbReference>
<evidence type="ECO:0000313" key="2">
    <source>
        <dbReference type="Proteomes" id="UP000014249"/>
    </source>
</evidence>
<dbReference type="Proteomes" id="UP000014249">
    <property type="component" value="Unassembled WGS sequence"/>
</dbReference>
<sequence length="30" mass="3336">MSDQAVVTLKDVDVEFHGKTRSVHAVDHVD</sequence>
<reference evidence="1 2" key="1">
    <citation type="journal article" date="2013" name="PLoS ONE">
        <title>Lactobacillus paracasei comparative genomics: towards species pan-genome definition and exploitation of diversity.</title>
        <authorList>
            <person name="Smokvina T."/>
            <person name="Wels M."/>
            <person name="Polka J."/>
            <person name="Chervaux C."/>
            <person name="Brisse S."/>
            <person name="Boekhorst J."/>
            <person name="van Hylckama Vlieg J.E."/>
            <person name="Siezen R.J."/>
        </authorList>
    </citation>
    <scope>NUCLEOTIDE SEQUENCE [LARGE SCALE GENOMIC DNA]</scope>
    <source>
        <strain evidence="1 2">CNCM I-4270</strain>
    </source>
</reference>
<feature type="non-terminal residue" evidence="1">
    <location>
        <position position="30"/>
    </location>
</feature>
<evidence type="ECO:0000313" key="1">
    <source>
        <dbReference type="EMBL" id="EPC55523.1"/>
    </source>
</evidence>
<protein>
    <submittedName>
        <fullName evidence="1">Metal ion ABC transporter ATPase</fullName>
    </submittedName>
</protein>